<sequence>MMMSWGMFVFGLSTLPYQELSRTSAWRHPTNSRVGMRAGAQYLGQGDETITLPGVLYPEITGGRTAIELARAMADMGQAWPLVERTGKIYGLFVCEGIDDTASEFFDNGQPRKIDFTIKLKRVGDDDLDLLGALTDALGFL</sequence>
<gene>
    <name evidence="1" type="ORF">GCU85_09200</name>
</gene>
<dbReference type="EMBL" id="WHNW01000013">
    <property type="protein sequence ID" value="MPV86900.1"/>
    <property type="molecule type" value="Genomic_DNA"/>
</dbReference>
<dbReference type="Pfam" id="PF06995">
    <property type="entry name" value="Phage_P2_GpU"/>
    <property type="match status" value="1"/>
</dbReference>
<comment type="caution">
    <text evidence="1">The sequence shown here is derived from an EMBL/GenBank/DDBJ whole genome shotgun (WGS) entry which is preliminary data.</text>
</comment>
<dbReference type="AlphaFoldDB" id="A0A6N7EZB6"/>
<proteinExistence type="predicted"/>
<evidence type="ECO:0000313" key="1">
    <source>
        <dbReference type="EMBL" id="MPV86900.1"/>
    </source>
</evidence>
<evidence type="ECO:0000313" key="2">
    <source>
        <dbReference type="Proteomes" id="UP000471298"/>
    </source>
</evidence>
<name>A0A6N7EZB6_9GAMM</name>
<dbReference type="PIRSF" id="PIRSF029208">
    <property type="entry name" value="Phage_tail_GPU"/>
    <property type="match status" value="1"/>
</dbReference>
<accession>A0A6N7EZB6</accession>
<keyword evidence="2" id="KW-1185">Reference proteome</keyword>
<dbReference type="InterPro" id="IPR016912">
    <property type="entry name" value="Phage_P2_GpU"/>
</dbReference>
<dbReference type="Proteomes" id="UP000471298">
    <property type="component" value="Unassembled WGS sequence"/>
</dbReference>
<reference evidence="1 2" key="1">
    <citation type="submission" date="2019-10" db="EMBL/GenBank/DDBJ databases">
        <title>Cardiobacteriales fam. a chemoheterotrophic member of the order Cardiobacteriales, and proposal of Cardiobacteriales fam. nov.</title>
        <authorList>
            <person name="Wang C."/>
        </authorList>
    </citation>
    <scope>NUCLEOTIDE SEQUENCE [LARGE SCALE GENOMIC DNA]</scope>
    <source>
        <strain evidence="1 2">ML27</strain>
    </source>
</reference>
<protein>
    <submittedName>
        <fullName evidence="1">Oxidoreductase</fullName>
    </submittedName>
</protein>
<dbReference type="RefSeq" id="WP_152810889.1">
    <property type="nucleotide sequence ID" value="NZ_WHNW01000013.1"/>
</dbReference>
<dbReference type="InParanoid" id="A0A6N7EZB6"/>
<dbReference type="InterPro" id="IPR009734">
    <property type="entry name" value="Myoviridae_GpU"/>
</dbReference>
<organism evidence="1 2">
    <name type="scientific">Ostreibacterium oceani</name>
    <dbReference type="NCBI Taxonomy" id="2654998"/>
    <lineage>
        <taxon>Bacteria</taxon>
        <taxon>Pseudomonadati</taxon>
        <taxon>Pseudomonadota</taxon>
        <taxon>Gammaproteobacteria</taxon>
        <taxon>Cardiobacteriales</taxon>
        <taxon>Ostreibacteriaceae</taxon>
        <taxon>Ostreibacterium</taxon>
    </lineage>
</organism>